<dbReference type="PROSITE" id="PS50042">
    <property type="entry name" value="CNMP_BINDING_3"/>
    <property type="match status" value="1"/>
</dbReference>
<dbReference type="EMBL" id="SHMR01000007">
    <property type="protein sequence ID" value="RZH67132.1"/>
    <property type="molecule type" value="Genomic_DNA"/>
</dbReference>
<comment type="caution">
    <text evidence="3">The sequence shown here is derived from an EMBL/GenBank/DDBJ whole genome shotgun (WGS) entry which is preliminary data.</text>
</comment>
<gene>
    <name evidence="3" type="ORF">ELS17_15345</name>
</gene>
<reference evidence="3 4" key="1">
    <citation type="submission" date="2019-02" db="EMBL/GenBank/DDBJ databases">
        <title>Genome analysis provides insights into bioremediation potentialities and Haloocin production by Natrinema altunense strain 4.1R isolated from Chott Douz in Tunisian desert.</title>
        <authorList>
            <person name="Najjari A."/>
            <person name="Youssef N."/>
            <person name="Ben Dhia O."/>
            <person name="Ferjani R."/>
            <person name="El Hidri D."/>
            <person name="Ouzari H.I."/>
            <person name="Cherif A."/>
        </authorList>
    </citation>
    <scope>NUCLEOTIDE SEQUENCE [LARGE SCALE GENOMIC DNA]</scope>
    <source>
        <strain evidence="3 4">4.1R</strain>
    </source>
</reference>
<dbReference type="AlphaFoldDB" id="A0A482XVW4"/>
<feature type="region of interest" description="Disordered" evidence="1">
    <location>
        <begin position="191"/>
        <end position="226"/>
    </location>
</feature>
<sequence length="226" mass="23897">MPVLQSSRRGVLRTGLVAVGIGTAGCADESPGESDSDSRTERVSSPDTASIRGDTATPLVRRKPESDDAGGGDEGGDSDADAGTEAASDLLLVLTGSTAVDELEYDRDREESDAVRSLLAGTSFGEESVIVYQDRVGECYAHRLEYVEGNTRRVTLQFCRVKRDASIACDLDREQLQATFVRVPFAYEAEPTDRSVGVSSTCETSPGTDGDSDGSEDGLTNVEGAE</sequence>
<dbReference type="OrthoDB" id="242771at2157"/>
<protein>
    <recommendedName>
        <fullName evidence="2">Cyclic nucleotide-binding domain-containing protein</fullName>
    </recommendedName>
</protein>
<feature type="region of interest" description="Disordered" evidence="1">
    <location>
        <begin position="21"/>
        <end position="82"/>
    </location>
</feature>
<evidence type="ECO:0000256" key="1">
    <source>
        <dbReference type="SAM" id="MobiDB-lite"/>
    </source>
</evidence>
<name>A0A482XVW4_9EURY</name>
<evidence type="ECO:0000313" key="3">
    <source>
        <dbReference type="EMBL" id="RZH67132.1"/>
    </source>
</evidence>
<evidence type="ECO:0000259" key="2">
    <source>
        <dbReference type="PROSITE" id="PS50042"/>
    </source>
</evidence>
<feature type="domain" description="Cyclic nucleotide-binding" evidence="2">
    <location>
        <begin position="85"/>
        <end position="141"/>
    </location>
</feature>
<accession>A0A482XVW4</accession>
<evidence type="ECO:0000313" key="4">
    <source>
        <dbReference type="Proteomes" id="UP000292704"/>
    </source>
</evidence>
<feature type="compositionally biased region" description="Acidic residues" evidence="1">
    <location>
        <begin position="67"/>
        <end position="82"/>
    </location>
</feature>
<dbReference type="Proteomes" id="UP000292704">
    <property type="component" value="Unassembled WGS sequence"/>
</dbReference>
<dbReference type="RefSeq" id="WP_130171371.1">
    <property type="nucleotide sequence ID" value="NZ_SHMR01000007.1"/>
</dbReference>
<proteinExistence type="predicted"/>
<organism evidence="3 4">
    <name type="scientific">Natrinema altunense</name>
    <dbReference type="NCBI Taxonomy" id="222984"/>
    <lineage>
        <taxon>Archaea</taxon>
        <taxon>Methanobacteriati</taxon>
        <taxon>Methanobacteriota</taxon>
        <taxon>Stenosarchaea group</taxon>
        <taxon>Halobacteria</taxon>
        <taxon>Halobacteriales</taxon>
        <taxon>Natrialbaceae</taxon>
        <taxon>Natrinema</taxon>
    </lineage>
</organism>
<dbReference type="InterPro" id="IPR000595">
    <property type="entry name" value="cNMP-bd_dom"/>
</dbReference>